<protein>
    <recommendedName>
        <fullName evidence="2">Phosphoserine phosphatase</fullName>
    </recommendedName>
</protein>
<gene>
    <name evidence="1" type="ORF">EZS27_012392</name>
</gene>
<dbReference type="AlphaFoldDB" id="A0A5J4S0T9"/>
<dbReference type="Gene3D" id="3.40.50.1000">
    <property type="entry name" value="HAD superfamily/HAD-like"/>
    <property type="match status" value="1"/>
</dbReference>
<dbReference type="SUPFAM" id="SSF56784">
    <property type="entry name" value="HAD-like"/>
    <property type="match status" value="1"/>
</dbReference>
<organism evidence="1">
    <name type="scientific">termite gut metagenome</name>
    <dbReference type="NCBI Taxonomy" id="433724"/>
    <lineage>
        <taxon>unclassified sequences</taxon>
        <taxon>metagenomes</taxon>
        <taxon>organismal metagenomes</taxon>
    </lineage>
</organism>
<dbReference type="InterPro" id="IPR023214">
    <property type="entry name" value="HAD_sf"/>
</dbReference>
<proteinExistence type="predicted"/>
<dbReference type="InterPro" id="IPR036412">
    <property type="entry name" value="HAD-like_sf"/>
</dbReference>
<accession>A0A5J4S0T9</accession>
<dbReference type="Pfam" id="PF12710">
    <property type="entry name" value="HAD"/>
    <property type="match status" value="1"/>
</dbReference>
<dbReference type="EMBL" id="SNRY01000515">
    <property type="protein sequence ID" value="KAA6339684.1"/>
    <property type="molecule type" value="Genomic_DNA"/>
</dbReference>
<dbReference type="PANTHER" id="PTHR43344">
    <property type="entry name" value="PHOSPHOSERINE PHOSPHATASE"/>
    <property type="match status" value="1"/>
</dbReference>
<evidence type="ECO:0008006" key="2">
    <source>
        <dbReference type="Google" id="ProtNLM"/>
    </source>
</evidence>
<dbReference type="InterPro" id="IPR006385">
    <property type="entry name" value="HAD_hydro_SerB1"/>
</dbReference>
<dbReference type="Gene3D" id="1.20.1440.100">
    <property type="entry name" value="SG protein - dephosphorylation function"/>
    <property type="match status" value="1"/>
</dbReference>
<dbReference type="NCBIfam" id="TIGR01488">
    <property type="entry name" value="HAD-SF-IB"/>
    <property type="match status" value="1"/>
</dbReference>
<dbReference type="NCBIfam" id="TIGR01490">
    <property type="entry name" value="HAD-SF-IB-hyp1"/>
    <property type="match status" value="1"/>
</dbReference>
<reference evidence="1" key="1">
    <citation type="submission" date="2019-03" db="EMBL/GenBank/DDBJ databases">
        <title>Single cell metagenomics reveals metabolic interactions within the superorganism composed of flagellate Streblomastix strix and complex community of Bacteroidetes bacteria on its surface.</title>
        <authorList>
            <person name="Treitli S.C."/>
            <person name="Kolisko M."/>
            <person name="Husnik F."/>
            <person name="Keeling P."/>
            <person name="Hampl V."/>
        </authorList>
    </citation>
    <scope>NUCLEOTIDE SEQUENCE</scope>
    <source>
        <strain evidence="1">STM</strain>
    </source>
</reference>
<dbReference type="InterPro" id="IPR050582">
    <property type="entry name" value="HAD-like_SerB"/>
</dbReference>
<sequence>MEQKKIIVAFDFDGTITNRDTFLEFIKFTKGKKLFYIGLLLYSPFLVAYKMKLYPNWKVKEKIFGYFFKGMSISEFSRLGESFMERISKIVRPKALETIKRYQQQKVAIYVISASICNWVAPWCRSVGIESVLGTKIETDNQGLLTGRFLTKNCYGEEKINRLIEKEPDRQTYLLYAYGDSRGDKELIEFADKGWYNKFE</sequence>
<evidence type="ECO:0000313" key="1">
    <source>
        <dbReference type="EMBL" id="KAA6339684.1"/>
    </source>
</evidence>
<comment type="caution">
    <text evidence="1">The sequence shown here is derived from an EMBL/GenBank/DDBJ whole genome shotgun (WGS) entry which is preliminary data.</text>
</comment>
<name>A0A5J4S0T9_9ZZZZ</name>